<proteinExistence type="predicted"/>
<name>A0AA40EUN8_9PEZI</name>
<dbReference type="PANTHER" id="PTHR40619:SF3">
    <property type="entry name" value="FUNGAL STAND N-TERMINAL GOODBYE DOMAIN-CONTAINING PROTEIN"/>
    <property type="match status" value="1"/>
</dbReference>
<evidence type="ECO:0000313" key="2">
    <source>
        <dbReference type="EMBL" id="KAK0745842.1"/>
    </source>
</evidence>
<accession>A0AA40EUN8</accession>
<feature type="compositionally biased region" description="Basic and acidic residues" evidence="1">
    <location>
        <begin position="640"/>
        <end position="649"/>
    </location>
</feature>
<dbReference type="EMBL" id="JAUKUD010000004">
    <property type="protein sequence ID" value="KAK0745842.1"/>
    <property type="molecule type" value="Genomic_DNA"/>
</dbReference>
<comment type="caution">
    <text evidence="2">The sequence shown here is derived from an EMBL/GenBank/DDBJ whole genome shotgun (WGS) entry which is preliminary data.</text>
</comment>
<protein>
    <submittedName>
        <fullName evidence="2">Uncharacterized protein</fullName>
    </submittedName>
</protein>
<dbReference type="Proteomes" id="UP001172155">
    <property type="component" value="Unassembled WGS sequence"/>
</dbReference>
<evidence type="ECO:0000313" key="3">
    <source>
        <dbReference type="Proteomes" id="UP001172155"/>
    </source>
</evidence>
<keyword evidence="3" id="KW-1185">Reference proteome</keyword>
<dbReference type="AlphaFoldDB" id="A0AA40EUN8"/>
<evidence type="ECO:0000256" key="1">
    <source>
        <dbReference type="SAM" id="MobiDB-lite"/>
    </source>
</evidence>
<feature type="region of interest" description="Disordered" evidence="1">
    <location>
        <begin position="622"/>
        <end position="649"/>
    </location>
</feature>
<reference evidence="2" key="1">
    <citation type="submission" date="2023-06" db="EMBL/GenBank/DDBJ databases">
        <title>Genome-scale phylogeny and comparative genomics of the fungal order Sordariales.</title>
        <authorList>
            <consortium name="Lawrence Berkeley National Laboratory"/>
            <person name="Hensen N."/>
            <person name="Bonometti L."/>
            <person name="Westerberg I."/>
            <person name="Brannstrom I.O."/>
            <person name="Guillou S."/>
            <person name="Cros-Aarteil S."/>
            <person name="Calhoun S."/>
            <person name="Haridas S."/>
            <person name="Kuo A."/>
            <person name="Mondo S."/>
            <person name="Pangilinan J."/>
            <person name="Riley R."/>
            <person name="LaButti K."/>
            <person name="Andreopoulos B."/>
            <person name="Lipzen A."/>
            <person name="Chen C."/>
            <person name="Yanf M."/>
            <person name="Daum C."/>
            <person name="Ng V."/>
            <person name="Clum A."/>
            <person name="Steindorff A."/>
            <person name="Ohm R."/>
            <person name="Martin F."/>
            <person name="Silar P."/>
            <person name="Natvig D."/>
            <person name="Lalanne C."/>
            <person name="Gautier V."/>
            <person name="Ament-velasquez S.L."/>
            <person name="Kruys A."/>
            <person name="Hutchinson M.I."/>
            <person name="Powell A.J."/>
            <person name="Barry K."/>
            <person name="Miller A.N."/>
            <person name="Grigoriev I.V."/>
            <person name="Debuchy R."/>
            <person name="Gladieux P."/>
            <person name="Thoren M.H."/>
            <person name="Johannesson H."/>
        </authorList>
    </citation>
    <scope>NUCLEOTIDE SEQUENCE</scope>
    <source>
        <strain evidence="2">SMH3187-1</strain>
    </source>
</reference>
<sequence length="649" mass="71179">MDPASERHLHLSMAAGFIDSRAPSFHPAFAATSSLDKNTMTYGPEMDEQVEDLRETLECHQAVAGKYVDFAPNVLGCTWDDVHRELQKAKAAEEESKRRGGNLARKVWRSMGTTGSILAPGLSAIPDDLCVLHGGLAVIFSLARHSSMNRIKILTAFERVPNIIEEAQNKAKSFPIDHENPRTVTLHSKIHVLRDTLVRALPVLINILIPNTFKNIWKSPFRSWKIDKLLDQVSDAAESLRVTAESLIDDIIVNNHAISKTIHSQLVEVLRHQKVLQMSIESAHTKTRLLHFIMEQLTLNGLPGASASGNGAGEDAMTERGTALPGLTPTDLLAAVNVHHLRVSADAQRVVRANPTLPQADVERCAMVIMAPQIKQLLSPGRGGSGTIVVDGRFDRAQMGKVSPLSYVCAMVAQALRSQAQPQSPPTSPLSEKPPPTRNGCIVLEFYCALHASTLDESDDDLSGPQGLLRALIMQMILGLVATEVIINADEPVRLLHLRDGEEELLVQHELGALCRLFVELVRLVPEDMIVYCLVDGWSAYERDLWHTDYDALLDMFHDVTVDSGASFRLLLTSASSCRWLGDFVLPGQRVSLVDREANGREWCGPARGGLKGLARAATMSDGRPGLSSGYYDGNGGVEDNDHDRRFSQ</sequence>
<dbReference type="PANTHER" id="PTHR40619">
    <property type="entry name" value="FUNGAL STAND N-TERMINAL GOODBYE DOMAIN-CONTAINING PROTEIN"/>
    <property type="match status" value="1"/>
</dbReference>
<organism evidence="2 3">
    <name type="scientific">Schizothecium vesticola</name>
    <dbReference type="NCBI Taxonomy" id="314040"/>
    <lineage>
        <taxon>Eukaryota</taxon>
        <taxon>Fungi</taxon>
        <taxon>Dikarya</taxon>
        <taxon>Ascomycota</taxon>
        <taxon>Pezizomycotina</taxon>
        <taxon>Sordariomycetes</taxon>
        <taxon>Sordariomycetidae</taxon>
        <taxon>Sordariales</taxon>
        <taxon>Schizotheciaceae</taxon>
        <taxon>Schizothecium</taxon>
    </lineage>
</organism>
<gene>
    <name evidence="2" type="ORF">B0T18DRAFT_390398</name>
</gene>